<evidence type="ECO:0000313" key="1">
    <source>
        <dbReference type="EMBL" id="MCG5077225.1"/>
    </source>
</evidence>
<sequence>MTGASKSMSARFGHIKRRLIRDEPLTGDLLKLALDVVGDGDSGDAQIDTIANKLMSGQKLGTYELHLMVDVFLLHARLASASALANDQFEPKA</sequence>
<comment type="caution">
    <text evidence="1">The sequence shown here is derived from an EMBL/GenBank/DDBJ whole genome shotgun (WGS) entry which is preliminary data.</text>
</comment>
<reference evidence="1" key="1">
    <citation type="submission" date="2022-01" db="EMBL/GenBank/DDBJ databases">
        <title>Genome sequence and assembly of Parabukholderia sp. RG36.</title>
        <authorList>
            <person name="Chhetri G."/>
        </authorList>
    </citation>
    <scope>NUCLEOTIDE SEQUENCE</scope>
    <source>
        <strain evidence="1">RG36</strain>
    </source>
</reference>
<dbReference type="EMBL" id="JAKLJA010000033">
    <property type="protein sequence ID" value="MCG5077225.1"/>
    <property type="molecule type" value="Genomic_DNA"/>
</dbReference>
<organism evidence="1 2">
    <name type="scientific">Paraburkholderia tagetis</name>
    <dbReference type="NCBI Taxonomy" id="2913261"/>
    <lineage>
        <taxon>Bacteria</taxon>
        <taxon>Pseudomonadati</taxon>
        <taxon>Pseudomonadota</taxon>
        <taxon>Betaproteobacteria</taxon>
        <taxon>Burkholderiales</taxon>
        <taxon>Burkholderiaceae</taxon>
        <taxon>Paraburkholderia</taxon>
    </lineage>
</organism>
<dbReference type="RefSeq" id="WP_238467133.1">
    <property type="nucleotide sequence ID" value="NZ_JAKLJA010000033.1"/>
</dbReference>
<proteinExistence type="predicted"/>
<dbReference type="Proteomes" id="UP001139308">
    <property type="component" value="Unassembled WGS sequence"/>
</dbReference>
<accession>A0A9X1RUL5</accession>
<dbReference type="AlphaFoldDB" id="A0A9X1RUL5"/>
<gene>
    <name evidence="1" type="ORF">L5014_28430</name>
</gene>
<evidence type="ECO:0000313" key="2">
    <source>
        <dbReference type="Proteomes" id="UP001139308"/>
    </source>
</evidence>
<protein>
    <submittedName>
        <fullName evidence="1">Uncharacterized protein</fullName>
    </submittedName>
</protein>
<name>A0A9X1RUL5_9BURK</name>
<keyword evidence="2" id="KW-1185">Reference proteome</keyword>